<evidence type="ECO:0000313" key="10">
    <source>
        <dbReference type="EMBL" id="WWC91311.1"/>
    </source>
</evidence>
<evidence type="ECO:0000256" key="1">
    <source>
        <dbReference type="ARBA" id="ARBA00004123"/>
    </source>
</evidence>
<keyword evidence="5 9" id="KW-0010">Activator</keyword>
<evidence type="ECO:0000313" key="11">
    <source>
        <dbReference type="Proteomes" id="UP001355207"/>
    </source>
</evidence>
<sequence>MTYEDLTVSELIGKAYARALPPKKLIKIIQTRINSLNSNEDIQDVIAGAILPYLLPSPPSLILSYLSQLLNSNLITSRTIFIRILFYIHDHGLPSITSIISIFNILSTNLTGLDEPIPSLLSAPSKMNITSQIPDVGTSASGSGSASNSASNVDQRQISTSFLILPLLRLCSSNSQSTSTSIPMIGSLITYLSKIVSILSTYPSPSLDVGLEVGQLLSSLPEEISLHLRNNLSGLMTDLDNQDSLNSLQQTQTQIQSQQIDQDVNGNGNNIQMQTSSNRPNITQIGYNKLPLKQGLTLFIEWAKRSTKLLRGEDSQHKHGQGNSLKGIWITVLKVGKEFTYDSDELLKVLLEISIQNLIQSNVDSSDAAENWGILIEQICELVSWWKTHSEEVSPFPNDIVTPLSSVFQLLLPSMQTFSEQLTQKYNTLTQHAENEDEGSTFTPLEGWNLLPLQETLISKFVQLGILTREEASTVGPGINIHAFTPGESLINRLSFESHSHLPPLVHTIQYSFGASLTFSNDLIQIIRSCPASQPPENLFNYISSLPGLLNILQLHINPLDILDIMISQLLNLGVDEQSRNDDPQNSLTRFGEGVALVESFVNHYHLPLPPLLEDARRTENYNNLPEKQKECMNGWVKAIFGSDGIEDAILLATSPQDLYTISATLIEQAILAVIANQIDLDTLHSGLSYFSQPLLSWCLGGVVFWLCKEITRQGLLSAIHLIVLQDLILGHSCPESLIRVNLKPLKNLLNSNDLKPVFESSNFDIEGVKAKLDSITGFNVQSIENSGLTTTIHSLSQPVPAIPNGNNISLFTSNPNANLTDTIRMIRDTPSIESLPTGWERSLLDSLSRELSLRGGSKTLELIMSEISNIASLSSIPSTPSNLVGFIPILLTFNNLRQSDRCQNCLLETLIDTNWLTSYISNSPSTTPPPSSFLISQIIKESLLLHSSIYPTHSTEYLVLNLLDEFESLLSKSVLLEDYNSDITMNGKKKRKFNQYSKKLYTSQRDFVENIIKYLRDDEGLRSKSGLSGLNKLDDLL</sequence>
<gene>
    <name evidence="9" type="primary">MED5</name>
    <name evidence="10" type="ORF">L201_006254</name>
</gene>
<dbReference type="GO" id="GO:0016592">
    <property type="term" value="C:mediator complex"/>
    <property type="evidence" value="ECO:0007669"/>
    <property type="project" value="InterPro"/>
</dbReference>
<keyword evidence="4 9" id="KW-0805">Transcription regulation</keyword>
<evidence type="ECO:0000256" key="9">
    <source>
        <dbReference type="RuleBase" id="RU364142"/>
    </source>
</evidence>
<dbReference type="PANTHER" id="PTHR35784">
    <property type="entry name" value="MEDIATOR OF RNA POLYMERASE II TRANSCRIPTION SUBUNIT 5"/>
    <property type="match status" value="1"/>
</dbReference>
<keyword evidence="11" id="KW-1185">Reference proteome</keyword>
<dbReference type="GO" id="GO:0006357">
    <property type="term" value="P:regulation of transcription by RNA polymerase II"/>
    <property type="evidence" value="ECO:0007669"/>
    <property type="project" value="InterPro"/>
</dbReference>
<dbReference type="InterPro" id="IPR014801">
    <property type="entry name" value="Mediator_Med5_fun"/>
</dbReference>
<protein>
    <recommendedName>
        <fullName evidence="3 9">Mediator of RNA polymerase II transcription subunit 5</fullName>
    </recommendedName>
    <alternativeName>
        <fullName evidence="8 9">Mediator complex subunit 5</fullName>
    </alternativeName>
</protein>
<evidence type="ECO:0000256" key="7">
    <source>
        <dbReference type="ARBA" id="ARBA00023242"/>
    </source>
</evidence>
<evidence type="ECO:0000256" key="6">
    <source>
        <dbReference type="ARBA" id="ARBA00023163"/>
    </source>
</evidence>
<keyword evidence="6 9" id="KW-0804">Transcription</keyword>
<dbReference type="Proteomes" id="UP001355207">
    <property type="component" value="Chromosome 8"/>
</dbReference>
<proteinExistence type="inferred from homology"/>
<dbReference type="PANTHER" id="PTHR35784:SF1">
    <property type="entry name" value="MEDIATOR OF RNA POLYMERASE II TRANSCRIPTION SUBUNIT 5"/>
    <property type="match status" value="1"/>
</dbReference>
<evidence type="ECO:0000256" key="3">
    <source>
        <dbReference type="ARBA" id="ARBA00020628"/>
    </source>
</evidence>
<comment type="subcellular location">
    <subcellularLocation>
        <location evidence="1 9">Nucleus</location>
    </subcellularLocation>
</comment>
<reference evidence="10 11" key="1">
    <citation type="submission" date="2024-01" db="EMBL/GenBank/DDBJ databases">
        <title>Comparative genomics of Cryptococcus and Kwoniella reveals pathogenesis evolution and contrasting modes of karyotype evolution via chromosome fusion or intercentromeric recombination.</title>
        <authorList>
            <person name="Coelho M.A."/>
            <person name="David-Palma M."/>
            <person name="Shea T."/>
            <person name="Bowers K."/>
            <person name="McGinley-Smith S."/>
            <person name="Mohammad A.W."/>
            <person name="Gnirke A."/>
            <person name="Yurkov A.M."/>
            <person name="Nowrousian M."/>
            <person name="Sun S."/>
            <person name="Cuomo C.A."/>
            <person name="Heitman J."/>
        </authorList>
    </citation>
    <scope>NUCLEOTIDE SEQUENCE [LARGE SCALE GENOMIC DNA]</scope>
    <source>
        <strain evidence="10 11">CBS 6074</strain>
    </source>
</reference>
<dbReference type="EMBL" id="CP144105">
    <property type="protein sequence ID" value="WWC91311.1"/>
    <property type="molecule type" value="Genomic_DNA"/>
</dbReference>
<comment type="similarity">
    <text evidence="2 9">Belongs to the Mediator complex subunit 5 family.</text>
</comment>
<evidence type="ECO:0000256" key="5">
    <source>
        <dbReference type="ARBA" id="ARBA00023159"/>
    </source>
</evidence>
<accession>A0AAX4K164</accession>
<evidence type="ECO:0000256" key="2">
    <source>
        <dbReference type="ARBA" id="ARBA00008782"/>
    </source>
</evidence>
<dbReference type="GO" id="GO:0003712">
    <property type="term" value="F:transcription coregulator activity"/>
    <property type="evidence" value="ECO:0007669"/>
    <property type="project" value="InterPro"/>
</dbReference>
<comment type="function">
    <text evidence="9">Component of the Mediator complex, a coactivator involved in the regulated transcription of nearly all RNA polymerase II-dependent genes. Mediator functions as a bridge to convey information from gene-specific regulatory proteins to the basal RNA polymerase II transcription machinery. Mediator is recruited to promoters by direct interactions with regulatory proteins and serves as a scaffold for the assembly of a functional preinitiation complex with RNA polymerase II and the general transcription factors.</text>
</comment>
<organism evidence="10 11">
    <name type="scientific">Kwoniella dendrophila CBS 6074</name>
    <dbReference type="NCBI Taxonomy" id="1295534"/>
    <lineage>
        <taxon>Eukaryota</taxon>
        <taxon>Fungi</taxon>
        <taxon>Dikarya</taxon>
        <taxon>Basidiomycota</taxon>
        <taxon>Agaricomycotina</taxon>
        <taxon>Tremellomycetes</taxon>
        <taxon>Tremellales</taxon>
        <taxon>Cryptococcaceae</taxon>
        <taxon>Kwoniella</taxon>
    </lineage>
</organism>
<keyword evidence="7 9" id="KW-0539">Nucleus</keyword>
<comment type="subunit">
    <text evidence="9">Component of the Mediator complex.</text>
</comment>
<evidence type="ECO:0000256" key="4">
    <source>
        <dbReference type="ARBA" id="ARBA00023015"/>
    </source>
</evidence>
<dbReference type="Pfam" id="PF08689">
    <property type="entry name" value="Med5"/>
    <property type="match status" value="1"/>
</dbReference>
<evidence type="ECO:0000256" key="8">
    <source>
        <dbReference type="ARBA" id="ARBA00031256"/>
    </source>
</evidence>
<dbReference type="AlphaFoldDB" id="A0AAX4K164"/>
<name>A0AAX4K164_9TREE</name>